<evidence type="ECO:0000256" key="1">
    <source>
        <dbReference type="SAM" id="MobiDB-lite"/>
    </source>
</evidence>
<dbReference type="EMBL" id="BPLR01003566">
    <property type="protein sequence ID" value="GIX86132.1"/>
    <property type="molecule type" value="Genomic_DNA"/>
</dbReference>
<sequence>MDGKLSSNRARKEKRNTANGFRSIFFRRQPIDYGNKPNILITQLCFFLPRIIPRAETNGGSLSRTPAIRDRKSNNPRW</sequence>
<feature type="compositionally biased region" description="Basic and acidic residues" evidence="1">
    <location>
        <begin position="67"/>
        <end position="78"/>
    </location>
</feature>
<evidence type="ECO:0000313" key="2">
    <source>
        <dbReference type="EMBL" id="GIX86132.1"/>
    </source>
</evidence>
<keyword evidence="3" id="KW-1185">Reference proteome</keyword>
<proteinExistence type="predicted"/>
<gene>
    <name evidence="2" type="ORF">CEXT_376611</name>
</gene>
<organism evidence="2 3">
    <name type="scientific">Caerostris extrusa</name>
    <name type="common">Bark spider</name>
    <name type="synonym">Caerostris bankana</name>
    <dbReference type="NCBI Taxonomy" id="172846"/>
    <lineage>
        <taxon>Eukaryota</taxon>
        <taxon>Metazoa</taxon>
        <taxon>Ecdysozoa</taxon>
        <taxon>Arthropoda</taxon>
        <taxon>Chelicerata</taxon>
        <taxon>Arachnida</taxon>
        <taxon>Araneae</taxon>
        <taxon>Araneomorphae</taxon>
        <taxon>Entelegynae</taxon>
        <taxon>Araneoidea</taxon>
        <taxon>Araneidae</taxon>
        <taxon>Caerostris</taxon>
    </lineage>
</organism>
<name>A0AAV4NMU9_CAEEX</name>
<feature type="region of interest" description="Disordered" evidence="1">
    <location>
        <begin position="56"/>
        <end position="78"/>
    </location>
</feature>
<comment type="caution">
    <text evidence="2">The sequence shown here is derived from an EMBL/GenBank/DDBJ whole genome shotgun (WGS) entry which is preliminary data.</text>
</comment>
<evidence type="ECO:0000313" key="3">
    <source>
        <dbReference type="Proteomes" id="UP001054945"/>
    </source>
</evidence>
<dbReference type="AlphaFoldDB" id="A0AAV4NMU9"/>
<protein>
    <submittedName>
        <fullName evidence="2">Uncharacterized protein</fullName>
    </submittedName>
</protein>
<reference evidence="2 3" key="1">
    <citation type="submission" date="2021-06" db="EMBL/GenBank/DDBJ databases">
        <title>Caerostris extrusa draft genome.</title>
        <authorList>
            <person name="Kono N."/>
            <person name="Arakawa K."/>
        </authorList>
    </citation>
    <scope>NUCLEOTIDE SEQUENCE [LARGE SCALE GENOMIC DNA]</scope>
</reference>
<dbReference type="Proteomes" id="UP001054945">
    <property type="component" value="Unassembled WGS sequence"/>
</dbReference>
<accession>A0AAV4NMU9</accession>